<keyword evidence="4" id="KW-1185">Reference proteome</keyword>
<protein>
    <submittedName>
        <fullName evidence="3">Uncharacterized protein</fullName>
    </submittedName>
</protein>
<evidence type="ECO:0000313" key="3">
    <source>
        <dbReference type="EMBL" id="GAA0587764.1"/>
    </source>
</evidence>
<evidence type="ECO:0000256" key="1">
    <source>
        <dbReference type="SAM" id="MobiDB-lite"/>
    </source>
</evidence>
<reference evidence="3 4" key="1">
    <citation type="journal article" date="2019" name="Int. J. Syst. Evol. Microbiol.">
        <title>The Global Catalogue of Microorganisms (GCM) 10K type strain sequencing project: providing services to taxonomists for standard genome sequencing and annotation.</title>
        <authorList>
            <consortium name="The Broad Institute Genomics Platform"/>
            <consortium name="The Broad Institute Genome Sequencing Center for Infectious Disease"/>
            <person name="Wu L."/>
            <person name="Ma J."/>
        </authorList>
    </citation>
    <scope>NUCLEOTIDE SEQUENCE [LARGE SCALE GENOMIC DNA]</scope>
    <source>
        <strain evidence="3 4">JCM 15089</strain>
    </source>
</reference>
<feature type="compositionally biased region" description="Basic and acidic residues" evidence="1">
    <location>
        <begin position="40"/>
        <end position="50"/>
    </location>
</feature>
<dbReference type="Proteomes" id="UP001499951">
    <property type="component" value="Unassembled WGS sequence"/>
</dbReference>
<keyword evidence="2" id="KW-0812">Transmembrane</keyword>
<feature type="transmembrane region" description="Helical" evidence="2">
    <location>
        <begin position="86"/>
        <end position="108"/>
    </location>
</feature>
<feature type="transmembrane region" description="Helical" evidence="2">
    <location>
        <begin position="128"/>
        <end position="150"/>
    </location>
</feature>
<feature type="transmembrane region" description="Helical" evidence="2">
    <location>
        <begin position="162"/>
        <end position="181"/>
    </location>
</feature>
<comment type="caution">
    <text evidence="3">The sequence shown here is derived from an EMBL/GenBank/DDBJ whole genome shotgun (WGS) entry which is preliminary data.</text>
</comment>
<feature type="transmembrane region" description="Helical" evidence="2">
    <location>
        <begin position="252"/>
        <end position="272"/>
    </location>
</feature>
<organism evidence="3 4">
    <name type="scientific">Rhizomicrobium electricum</name>
    <dbReference type="NCBI Taxonomy" id="480070"/>
    <lineage>
        <taxon>Bacteria</taxon>
        <taxon>Pseudomonadati</taxon>
        <taxon>Pseudomonadota</taxon>
        <taxon>Alphaproteobacteria</taxon>
        <taxon>Micropepsales</taxon>
        <taxon>Micropepsaceae</taxon>
        <taxon>Rhizomicrobium</taxon>
    </lineage>
</organism>
<accession>A0ABN1FC86</accession>
<gene>
    <name evidence="3" type="ORF">GCM10008942_41010</name>
</gene>
<keyword evidence="2" id="KW-0472">Membrane</keyword>
<name>A0ABN1FC86_9PROT</name>
<evidence type="ECO:0000256" key="2">
    <source>
        <dbReference type="SAM" id="Phobius"/>
    </source>
</evidence>
<sequence length="309" mass="34193">MRARLKAQLVERLKTPVDKPSWGPDWRREGERVAGYNQALERRTRQRRADATQSEPDADGGAVESDDAIIARNMEKSRQVAHYKPLYVGAAGLALVIVLISMFVDYHIIREVWTRALANEFMVVPPALQASVMFKSLQVVFAVLIVHFMLKITGAYGRNTMIATSFVLAILMISGLGYLVAYNNMAGGTATAQEQTSQPQNSNDSIQQLFAADASVQTASMTARPATTRGNDGVSLGLPKLSDASLAHADKWFWFAFASVVFFIVTTVAALYMQTVENNLRNVHIANDYKQRRKDFVLLHLIEAAEARG</sequence>
<proteinExistence type="predicted"/>
<keyword evidence="2" id="KW-1133">Transmembrane helix</keyword>
<evidence type="ECO:0000313" key="4">
    <source>
        <dbReference type="Proteomes" id="UP001499951"/>
    </source>
</evidence>
<dbReference type="EMBL" id="BAAADD010000013">
    <property type="protein sequence ID" value="GAA0587764.1"/>
    <property type="molecule type" value="Genomic_DNA"/>
</dbReference>
<feature type="region of interest" description="Disordered" evidence="1">
    <location>
        <begin position="37"/>
        <end position="62"/>
    </location>
</feature>